<evidence type="ECO:0000313" key="2">
    <source>
        <dbReference type="EMBL" id="SUB93716.1"/>
    </source>
</evidence>
<proteinExistence type="predicted"/>
<reference evidence="1 3" key="1">
    <citation type="submission" date="2018-06" db="EMBL/GenBank/DDBJ databases">
        <authorList>
            <consortium name="Pathogen Informatics"/>
            <person name="Doyle S."/>
        </authorList>
    </citation>
    <scope>NUCLEOTIDE SEQUENCE [LARGE SCALE GENOMIC DNA]</scope>
    <source>
        <strain evidence="1 3">NCTC13100</strain>
    </source>
</reference>
<organism evidence="1 3">
    <name type="scientific">Porphyromonas macacae</name>
    <dbReference type="NCBI Taxonomy" id="28115"/>
    <lineage>
        <taxon>Bacteria</taxon>
        <taxon>Pseudomonadati</taxon>
        <taxon>Bacteroidota</taxon>
        <taxon>Bacteroidia</taxon>
        <taxon>Bacteroidales</taxon>
        <taxon>Porphyromonadaceae</taxon>
        <taxon>Porphyromonas</taxon>
    </lineage>
</organism>
<dbReference type="EMBL" id="UGTI01000001">
    <property type="protein sequence ID" value="SUB77527.1"/>
    <property type="molecule type" value="Genomic_DNA"/>
</dbReference>
<evidence type="ECO:0000313" key="3">
    <source>
        <dbReference type="Proteomes" id="UP000254263"/>
    </source>
</evidence>
<dbReference type="Proteomes" id="UP000254263">
    <property type="component" value="Unassembled WGS sequence"/>
</dbReference>
<dbReference type="EMBL" id="UGTI01000002">
    <property type="protein sequence ID" value="SUB93716.1"/>
    <property type="molecule type" value="Genomic_DNA"/>
</dbReference>
<accession>A0A379DHQ8</accession>
<evidence type="ECO:0000313" key="1">
    <source>
        <dbReference type="EMBL" id="SUB77527.1"/>
    </source>
</evidence>
<gene>
    <name evidence="1" type="ORF">NCTC13100_00652</name>
    <name evidence="2" type="ORF">NCTC13100_01950</name>
</gene>
<dbReference type="AlphaFoldDB" id="A0A379DHQ8"/>
<sequence length="221" mass="24540">MNRIRIFFLYDLPSRLSSRIPGFRWRRVISLCFFLGIMISCGKQPVDESDEDYQSLFPFPGISKPETSFEDMNVMPCDPEMALSAYKYPGVNIEEDARDYVVTLRCSYTQPPGAASANYTVRYISPNKELGIATSNPADDSATDILTADKELVKTFTVRSGYPLYLSVNGVAPRGSMIKARISAKSVDGLVVVPTLSVEQSQNKEGPNPIPAPYCEYIILP</sequence>
<name>A0A379DHQ8_9PORP</name>
<protein>
    <submittedName>
        <fullName evidence="1">Uncharacterized protein</fullName>
    </submittedName>
</protein>